<dbReference type="AlphaFoldDB" id="E9CT73"/>
<dbReference type="Proteomes" id="UP000002497">
    <property type="component" value="Unassembled WGS sequence"/>
</dbReference>
<dbReference type="VEuPathDB" id="FungiDB:CPSG_00782"/>
<reference evidence="2" key="1">
    <citation type="journal article" date="2010" name="Genome Res.">
        <title>Population genomic sequencing of Coccidioides fungi reveals recent hybridization and transposon control.</title>
        <authorList>
            <person name="Neafsey D.E."/>
            <person name="Barker B.M."/>
            <person name="Sharpton T.J."/>
            <person name="Stajich J.E."/>
            <person name="Park D.J."/>
            <person name="Whiston E."/>
            <person name="Hung C.-Y."/>
            <person name="McMahan C."/>
            <person name="White J."/>
            <person name="Sykes S."/>
            <person name="Heiman D."/>
            <person name="Young S."/>
            <person name="Zeng Q."/>
            <person name="Abouelleil A."/>
            <person name="Aftuck L."/>
            <person name="Bessette D."/>
            <person name="Brown A."/>
            <person name="FitzGerald M."/>
            <person name="Lui A."/>
            <person name="Macdonald J.P."/>
            <person name="Priest M."/>
            <person name="Orbach M.J."/>
            <person name="Galgiani J.N."/>
            <person name="Kirkland T.N."/>
            <person name="Cole G.T."/>
            <person name="Birren B.W."/>
            <person name="Henn M.R."/>
            <person name="Taylor J.W."/>
            <person name="Rounsley S.D."/>
        </authorList>
    </citation>
    <scope>NUCLEOTIDE SEQUENCE [LARGE SCALE GENOMIC DNA]</scope>
    <source>
        <strain evidence="2">RMSCC 757 / Silveira</strain>
    </source>
</reference>
<sequence length="291" mass="32938">MHLSKLPLKADRACDSRGSYVFSYLSSRNLLPGQNSLPLPLARATIPLPRSGDCERGGQVTFPVLLKSQKFARLRCRDRLRLTTKWSAEVYRYGGVSQIPSPCRESECHRFSTQWARPRRSQKALVKLLELHQRVLRYRLLHTANTLPFFGGFTQTTRYADSLIGGWQISLKSDVSQDPSGLAFLVLLEATSNNRASEKVFFISPARHFPFRLSFPFLGELHFLAARNFQPRKWLTQPMCHLERRSGQEAMTACRQDFIPPASSRCSGWARGTVLWNSVVALEIGSAVALQ</sequence>
<accession>E9CT73</accession>
<dbReference type="HOGENOM" id="CLU_956471_0_0_1"/>
<keyword evidence="2" id="KW-1185">Reference proteome</keyword>
<name>E9CT73_COCPS</name>
<evidence type="ECO:0000313" key="1">
    <source>
        <dbReference type="EMBL" id="EFW22883.1"/>
    </source>
</evidence>
<dbReference type="EMBL" id="GL636486">
    <property type="protein sequence ID" value="EFW22883.1"/>
    <property type="molecule type" value="Genomic_DNA"/>
</dbReference>
<reference evidence="2" key="2">
    <citation type="submission" date="2010-03" db="EMBL/GenBank/DDBJ databases">
        <title>The genome sequence of Coccidioides posadasii strain Silveira.</title>
        <authorList>
            <consortium name="The Broad Institute Genome Sequencing Center for Infectious Disease"/>
            <person name="Neafsey D."/>
            <person name="Orbach M."/>
            <person name="Henn M.R."/>
            <person name="Cole G.T."/>
            <person name="Galgiani J."/>
            <person name="Gardner M.J."/>
            <person name="Kirkland T.N."/>
            <person name="Taylor J.W."/>
            <person name="Young S.K."/>
            <person name="Zeng Q."/>
            <person name="Koehrsen M."/>
            <person name="Alvarado L."/>
            <person name="Berlin A."/>
            <person name="Borenstein D."/>
            <person name="Chapman S.B."/>
            <person name="Chen Z."/>
            <person name="Engels R."/>
            <person name="Freedman E."/>
            <person name="Gellesch M."/>
            <person name="Goldberg J."/>
            <person name="Griggs A."/>
            <person name="Gujja S."/>
            <person name="Heilman E."/>
            <person name="Heiman D."/>
            <person name="Howarth C."/>
            <person name="Jen D."/>
            <person name="Larson L."/>
            <person name="Mehta T."/>
            <person name="Neiman D."/>
            <person name="Park D."/>
            <person name="Pearson M."/>
            <person name="Richards J."/>
            <person name="Roberts A."/>
            <person name="Saif S."/>
            <person name="Shea T."/>
            <person name="Shenoy N."/>
            <person name="Sisk P."/>
            <person name="Stolte C."/>
            <person name="Sykes S."/>
            <person name="Walk T."/>
            <person name="White J."/>
            <person name="Yandava C."/>
            <person name="Haas B."/>
            <person name="Nusbaum C."/>
            <person name="Birren B."/>
        </authorList>
    </citation>
    <scope>NUCLEOTIDE SEQUENCE [LARGE SCALE GENOMIC DNA]</scope>
    <source>
        <strain evidence="2">RMSCC 757 / Silveira</strain>
    </source>
</reference>
<proteinExistence type="predicted"/>
<evidence type="ECO:0000313" key="2">
    <source>
        <dbReference type="Proteomes" id="UP000002497"/>
    </source>
</evidence>
<organism evidence="2">
    <name type="scientific">Coccidioides posadasii (strain RMSCC 757 / Silveira)</name>
    <name type="common">Valley fever fungus</name>
    <dbReference type="NCBI Taxonomy" id="443226"/>
    <lineage>
        <taxon>Eukaryota</taxon>
        <taxon>Fungi</taxon>
        <taxon>Dikarya</taxon>
        <taxon>Ascomycota</taxon>
        <taxon>Pezizomycotina</taxon>
        <taxon>Eurotiomycetes</taxon>
        <taxon>Eurotiomycetidae</taxon>
        <taxon>Onygenales</taxon>
        <taxon>Onygenaceae</taxon>
        <taxon>Coccidioides</taxon>
    </lineage>
</organism>
<protein>
    <submittedName>
        <fullName evidence="1">Uncharacterized protein</fullName>
    </submittedName>
</protein>
<gene>
    <name evidence="1" type="ORF">CPSG_00782</name>
</gene>